<evidence type="ECO:0000313" key="3">
    <source>
        <dbReference type="EMBL" id="KAH7259618.1"/>
    </source>
</evidence>
<evidence type="ECO:0000313" key="4">
    <source>
        <dbReference type="Proteomes" id="UP000720189"/>
    </source>
</evidence>
<keyword evidence="4" id="KW-1185">Reference proteome</keyword>
<dbReference type="InterPro" id="IPR045518">
    <property type="entry name" value="2EXR"/>
</dbReference>
<dbReference type="GeneID" id="70222293"/>
<evidence type="ECO:0000259" key="2">
    <source>
        <dbReference type="Pfam" id="PF20150"/>
    </source>
</evidence>
<name>A0A9P9KFK2_FUSRE</name>
<comment type="caution">
    <text evidence="3">The sequence shown here is derived from an EMBL/GenBank/DDBJ whole genome shotgun (WGS) entry which is preliminary data.</text>
</comment>
<feature type="region of interest" description="Disordered" evidence="1">
    <location>
        <begin position="394"/>
        <end position="417"/>
    </location>
</feature>
<dbReference type="AlphaFoldDB" id="A0A9P9KFK2"/>
<evidence type="ECO:0000256" key="1">
    <source>
        <dbReference type="SAM" id="MobiDB-lite"/>
    </source>
</evidence>
<dbReference type="RefSeq" id="XP_046052326.1">
    <property type="nucleotide sequence ID" value="XM_046192339.1"/>
</dbReference>
<dbReference type="OrthoDB" id="3596450at2759"/>
<dbReference type="Pfam" id="PF20150">
    <property type="entry name" value="2EXR"/>
    <property type="match status" value="1"/>
</dbReference>
<accession>A0A9P9KFK2</accession>
<dbReference type="EMBL" id="JAGMUX010000005">
    <property type="protein sequence ID" value="KAH7259618.1"/>
    <property type="molecule type" value="Genomic_DNA"/>
</dbReference>
<feature type="domain" description="2EXR" evidence="2">
    <location>
        <begin position="6"/>
        <end position="116"/>
    </location>
</feature>
<organism evidence="3 4">
    <name type="scientific">Fusarium redolens</name>
    <dbReference type="NCBI Taxonomy" id="48865"/>
    <lineage>
        <taxon>Eukaryota</taxon>
        <taxon>Fungi</taxon>
        <taxon>Dikarya</taxon>
        <taxon>Ascomycota</taxon>
        <taxon>Pezizomycotina</taxon>
        <taxon>Sordariomycetes</taxon>
        <taxon>Hypocreomycetidae</taxon>
        <taxon>Hypocreales</taxon>
        <taxon>Nectriaceae</taxon>
        <taxon>Fusarium</taxon>
        <taxon>Fusarium redolens species complex</taxon>
    </lineage>
</organism>
<gene>
    <name evidence="3" type="ORF">BKA55DRAFT_562894</name>
</gene>
<proteinExistence type="predicted"/>
<dbReference type="Proteomes" id="UP000720189">
    <property type="component" value="Unassembled WGS sequence"/>
</dbReference>
<reference evidence="3" key="1">
    <citation type="journal article" date="2021" name="Nat. Commun.">
        <title>Genetic determinants of endophytism in the Arabidopsis root mycobiome.</title>
        <authorList>
            <person name="Mesny F."/>
            <person name="Miyauchi S."/>
            <person name="Thiergart T."/>
            <person name="Pickel B."/>
            <person name="Atanasova L."/>
            <person name="Karlsson M."/>
            <person name="Huettel B."/>
            <person name="Barry K.W."/>
            <person name="Haridas S."/>
            <person name="Chen C."/>
            <person name="Bauer D."/>
            <person name="Andreopoulos W."/>
            <person name="Pangilinan J."/>
            <person name="LaButti K."/>
            <person name="Riley R."/>
            <person name="Lipzen A."/>
            <person name="Clum A."/>
            <person name="Drula E."/>
            <person name="Henrissat B."/>
            <person name="Kohler A."/>
            <person name="Grigoriev I.V."/>
            <person name="Martin F.M."/>
            <person name="Hacquard S."/>
        </authorList>
    </citation>
    <scope>NUCLEOTIDE SEQUENCE</scope>
    <source>
        <strain evidence="3">MPI-CAGE-AT-0023</strain>
    </source>
</reference>
<protein>
    <recommendedName>
        <fullName evidence="2">2EXR domain-containing protein</fullName>
    </recommendedName>
</protein>
<sequence length="417" mass="47949">MAPDTFPKFLQLPKEIQILVWEVAVHPVPGDRHVHRFYIADHRVLQPTPRQPIQGRFLRLLRTKGFEYESVNVVPGFSLAVPADDVAGNPNDLVYLTDSSLWTVCKESHQAMERRFTKNEWWSQVKSPFRPKRTAAPGQCICQKGAAHTAFYQDNDGVVKHITMDFDKDLIHFDPRYLSNVNWWHIRPSVFLSLFDEGPSHERLGFSFIGSNIAMDYDPSIMDTLKKRPKHYRQKGLGMSSGDFRDMISYLRDLAKVTIWFIDYRLVQTTQNARISKERKGEASGQTQEDRNVQVPRELFRSDDFIYTEVKREDIGTSWVVSNDEVNSRETETAFDMFDALLLDDDDLDHLRVLACEPVAGRTPRSCEPWAWRCDGDESCDICCPNKIVPRVPPSTIKREGSESSSDISVSDLNLFD</sequence>